<name>A0A915INQ8_ROMCU</name>
<dbReference type="WBParaSite" id="nRc.2.0.1.t15435-RA">
    <property type="protein sequence ID" value="nRc.2.0.1.t15435-RA"/>
    <property type="gene ID" value="nRc.2.0.1.g15435"/>
</dbReference>
<keyword evidence="1" id="KW-1185">Reference proteome</keyword>
<evidence type="ECO:0000313" key="1">
    <source>
        <dbReference type="Proteomes" id="UP000887565"/>
    </source>
</evidence>
<organism evidence="1 2">
    <name type="scientific">Romanomermis culicivorax</name>
    <name type="common">Nematode worm</name>
    <dbReference type="NCBI Taxonomy" id="13658"/>
    <lineage>
        <taxon>Eukaryota</taxon>
        <taxon>Metazoa</taxon>
        <taxon>Ecdysozoa</taxon>
        <taxon>Nematoda</taxon>
        <taxon>Enoplea</taxon>
        <taxon>Dorylaimia</taxon>
        <taxon>Mermithida</taxon>
        <taxon>Mermithoidea</taxon>
        <taxon>Mermithidae</taxon>
        <taxon>Romanomermis</taxon>
    </lineage>
</organism>
<protein>
    <submittedName>
        <fullName evidence="2">Uncharacterized protein</fullName>
    </submittedName>
</protein>
<proteinExistence type="predicted"/>
<sequence length="69" mass="8362">MYRPYSRAPLSYSRSRRNVHLVKIDCYPPNGEFRFHTFLMICINGKYLNLQFLQVVSSRLNVIYDKFFH</sequence>
<accession>A0A915INQ8</accession>
<evidence type="ECO:0000313" key="2">
    <source>
        <dbReference type="WBParaSite" id="nRc.2.0.1.t15435-RA"/>
    </source>
</evidence>
<dbReference type="AlphaFoldDB" id="A0A915INQ8"/>
<dbReference type="Proteomes" id="UP000887565">
    <property type="component" value="Unplaced"/>
</dbReference>
<reference evidence="2" key="1">
    <citation type="submission" date="2022-11" db="UniProtKB">
        <authorList>
            <consortium name="WormBaseParasite"/>
        </authorList>
    </citation>
    <scope>IDENTIFICATION</scope>
</reference>